<sequence>MICEHCSCNQEDLFLFNLPCGYLVCYEHIISQDNSFECFVCKDHQIDKDNCFQMKKNEKKLNQIIYNEKRQSILNLCDHVDSIKQDIGSYLKDCLSSVNSKIDLKRETLKAHFNKIIDDHYESLRSQVEEHESKFTDTIKQDLNQIDTKKIRDEIQNQNQIDPTDFSALNEFLTDLKTKNLDQNLQQMEQFQNLNFYQGEKEPDLDISELFGSFSQNDAQMVDEKSKSSDQPKFICKFGMEKFEELSNGQIVSTSFSKPSNLVIYDPQTGRIKEIAGNNSIKFLFNKEDTNEIITIDDEFNVRIFKPLVSGRCLNHYKLIKKNVCLVDLVGDKIFILDDGFFLTILNYSNGQIINHFRLEKNLFYS</sequence>
<dbReference type="EMBL" id="REGN01000031">
    <property type="protein sequence ID" value="RNA45081.1"/>
    <property type="molecule type" value="Genomic_DNA"/>
</dbReference>
<dbReference type="AlphaFoldDB" id="A0A3M7TCP9"/>
<comment type="caution">
    <text evidence="1">The sequence shown here is derived from an EMBL/GenBank/DDBJ whole genome shotgun (WGS) entry which is preliminary data.</text>
</comment>
<dbReference type="Proteomes" id="UP000276133">
    <property type="component" value="Unassembled WGS sequence"/>
</dbReference>
<evidence type="ECO:0000313" key="2">
    <source>
        <dbReference type="Proteomes" id="UP000276133"/>
    </source>
</evidence>
<organism evidence="1 2">
    <name type="scientific">Brachionus plicatilis</name>
    <name type="common">Marine rotifer</name>
    <name type="synonym">Brachionus muelleri</name>
    <dbReference type="NCBI Taxonomy" id="10195"/>
    <lineage>
        <taxon>Eukaryota</taxon>
        <taxon>Metazoa</taxon>
        <taxon>Spiralia</taxon>
        <taxon>Gnathifera</taxon>
        <taxon>Rotifera</taxon>
        <taxon>Eurotatoria</taxon>
        <taxon>Monogononta</taxon>
        <taxon>Pseudotrocha</taxon>
        <taxon>Ploima</taxon>
        <taxon>Brachionidae</taxon>
        <taxon>Brachionus</taxon>
    </lineage>
</organism>
<accession>A0A3M7TCP9</accession>
<name>A0A3M7TCP9_BRAPC</name>
<evidence type="ECO:0000313" key="1">
    <source>
        <dbReference type="EMBL" id="RNA45081.1"/>
    </source>
</evidence>
<protein>
    <submittedName>
        <fullName evidence="1">Uncharacterized protein</fullName>
    </submittedName>
</protein>
<gene>
    <name evidence="1" type="ORF">BpHYR1_018707</name>
</gene>
<dbReference type="OrthoDB" id="10222964at2759"/>
<proteinExistence type="predicted"/>
<reference evidence="1 2" key="1">
    <citation type="journal article" date="2018" name="Sci. Rep.">
        <title>Genomic signatures of local adaptation to the degree of environmental predictability in rotifers.</title>
        <authorList>
            <person name="Franch-Gras L."/>
            <person name="Hahn C."/>
            <person name="Garcia-Roger E.M."/>
            <person name="Carmona M.J."/>
            <person name="Serra M."/>
            <person name="Gomez A."/>
        </authorList>
    </citation>
    <scope>NUCLEOTIDE SEQUENCE [LARGE SCALE GENOMIC DNA]</scope>
    <source>
        <strain evidence="1">HYR1</strain>
    </source>
</reference>
<keyword evidence="2" id="KW-1185">Reference proteome</keyword>